<gene>
    <name evidence="1" type="ORF">HO173_012231</name>
</gene>
<comment type="caution">
    <text evidence="1">The sequence shown here is derived from an EMBL/GenBank/DDBJ whole genome shotgun (WGS) entry which is preliminary data.</text>
</comment>
<dbReference type="PANTHER" id="PTHR35585:SF1">
    <property type="entry name" value="HHE DOMAIN PROTEIN (AFU_ORTHOLOGUE AFUA_4G00730)"/>
    <property type="match status" value="1"/>
</dbReference>
<evidence type="ECO:0008006" key="3">
    <source>
        <dbReference type="Google" id="ProtNLM"/>
    </source>
</evidence>
<protein>
    <recommendedName>
        <fullName evidence="3">Hemerythrin-like domain-containing protein</fullName>
    </recommendedName>
</protein>
<dbReference type="PANTHER" id="PTHR35585">
    <property type="entry name" value="HHE DOMAIN PROTEIN (AFU_ORTHOLOGUE AFUA_4G00730)"/>
    <property type="match status" value="1"/>
</dbReference>
<dbReference type="GeneID" id="59293867"/>
<evidence type="ECO:0000313" key="2">
    <source>
        <dbReference type="Proteomes" id="UP000578531"/>
    </source>
</evidence>
<proteinExistence type="predicted"/>
<evidence type="ECO:0000313" key="1">
    <source>
        <dbReference type="EMBL" id="KAF6227491.1"/>
    </source>
</evidence>
<reference evidence="1 2" key="1">
    <citation type="journal article" date="2020" name="Genomics">
        <title>Complete, high-quality genomes from long-read metagenomic sequencing of two wolf lichen thalli reveals enigmatic genome architecture.</title>
        <authorList>
            <person name="McKenzie S.K."/>
            <person name="Walston R.F."/>
            <person name="Allen J.L."/>
        </authorList>
    </citation>
    <scope>NUCLEOTIDE SEQUENCE [LARGE SCALE GENOMIC DNA]</scope>
    <source>
        <strain evidence="1">WasteWater2</strain>
    </source>
</reference>
<dbReference type="AlphaFoldDB" id="A0A8H6CQN8"/>
<name>A0A8H6CQN8_9LECA</name>
<sequence length="99" mass="11564">MSPDNKDFFPLLDILMTDLHKHIEHESNEDMPRLEEILTREESKSLANYFEKTKLILPTRSHPSAPNKPYFENFAAMLAAPIDKFMDLLRAFPEEGKCR</sequence>
<dbReference type="RefSeq" id="XP_037158982.1">
    <property type="nucleotide sequence ID" value="XM_037314103.1"/>
</dbReference>
<dbReference type="OrthoDB" id="9983919at2759"/>
<accession>A0A8H6CQN8</accession>
<organism evidence="1 2">
    <name type="scientific">Letharia columbiana</name>
    <dbReference type="NCBI Taxonomy" id="112416"/>
    <lineage>
        <taxon>Eukaryota</taxon>
        <taxon>Fungi</taxon>
        <taxon>Dikarya</taxon>
        <taxon>Ascomycota</taxon>
        <taxon>Pezizomycotina</taxon>
        <taxon>Lecanoromycetes</taxon>
        <taxon>OSLEUM clade</taxon>
        <taxon>Lecanoromycetidae</taxon>
        <taxon>Lecanorales</taxon>
        <taxon>Lecanorineae</taxon>
        <taxon>Parmeliaceae</taxon>
        <taxon>Letharia</taxon>
    </lineage>
</organism>
<dbReference type="Proteomes" id="UP000578531">
    <property type="component" value="Unassembled WGS sequence"/>
</dbReference>
<dbReference type="EMBL" id="JACCJC010000086">
    <property type="protein sequence ID" value="KAF6227491.1"/>
    <property type="molecule type" value="Genomic_DNA"/>
</dbReference>
<keyword evidence="2" id="KW-1185">Reference proteome</keyword>